<sequence>MSAPTDDERLMLDHLCANFRGGCDVAEIRRQARWYAETDESRYARLPELLDAALAEARTKKATQQAEEGAPA</sequence>
<dbReference type="RefSeq" id="WP_189685749.1">
    <property type="nucleotide sequence ID" value="NZ_BMYK01000002.1"/>
</dbReference>
<evidence type="ECO:0000313" key="2">
    <source>
        <dbReference type="Proteomes" id="UP000626210"/>
    </source>
</evidence>
<reference evidence="2" key="1">
    <citation type="journal article" date="2019" name="Int. J. Syst. Evol. Microbiol.">
        <title>The Global Catalogue of Microorganisms (GCM) 10K type strain sequencing project: providing services to taxonomists for standard genome sequencing and annotation.</title>
        <authorList>
            <consortium name="The Broad Institute Genomics Platform"/>
            <consortium name="The Broad Institute Genome Sequencing Center for Infectious Disease"/>
            <person name="Wu L."/>
            <person name="Ma J."/>
        </authorList>
    </citation>
    <scope>NUCLEOTIDE SEQUENCE [LARGE SCALE GENOMIC DNA]</scope>
    <source>
        <strain evidence="2">KCTC 23314</strain>
    </source>
</reference>
<comment type="caution">
    <text evidence="1">The sequence shown here is derived from an EMBL/GenBank/DDBJ whole genome shotgun (WGS) entry which is preliminary data.</text>
</comment>
<organism evidence="1 2">
    <name type="scientific">Pseudorhodoferax aquiterrae</name>
    <dbReference type="NCBI Taxonomy" id="747304"/>
    <lineage>
        <taxon>Bacteria</taxon>
        <taxon>Pseudomonadati</taxon>
        <taxon>Pseudomonadota</taxon>
        <taxon>Betaproteobacteria</taxon>
        <taxon>Burkholderiales</taxon>
        <taxon>Comamonadaceae</taxon>
    </lineage>
</organism>
<gene>
    <name evidence="1" type="ORF">GCM10007320_08860</name>
</gene>
<dbReference type="EMBL" id="BMYK01000002">
    <property type="protein sequence ID" value="GHC72764.1"/>
    <property type="molecule type" value="Genomic_DNA"/>
</dbReference>
<evidence type="ECO:0000313" key="1">
    <source>
        <dbReference type="EMBL" id="GHC72764.1"/>
    </source>
</evidence>
<proteinExistence type="predicted"/>
<dbReference type="Proteomes" id="UP000626210">
    <property type="component" value="Unassembled WGS sequence"/>
</dbReference>
<accession>A0ABQ3FX05</accession>
<protein>
    <submittedName>
        <fullName evidence="1">Uncharacterized protein</fullName>
    </submittedName>
</protein>
<name>A0ABQ3FX05_9BURK</name>
<keyword evidence="2" id="KW-1185">Reference proteome</keyword>